<keyword evidence="3 6" id="KW-0812">Transmembrane</keyword>
<keyword evidence="8" id="KW-1185">Reference proteome</keyword>
<dbReference type="STRING" id="117157.SAMN04489717_4435"/>
<evidence type="ECO:0000256" key="1">
    <source>
        <dbReference type="ARBA" id="ARBA00004141"/>
    </source>
</evidence>
<comment type="similarity">
    <text evidence="2">Belongs to the UPF0014 family.</text>
</comment>
<gene>
    <name evidence="7" type="ORF">SAMN04489717_4435</name>
</gene>
<feature type="transmembrane region" description="Helical" evidence="6">
    <location>
        <begin position="45"/>
        <end position="77"/>
    </location>
</feature>
<comment type="subcellular location">
    <subcellularLocation>
        <location evidence="1">Membrane</location>
        <topology evidence="1">Multi-pass membrane protein</topology>
    </subcellularLocation>
</comment>
<dbReference type="Proteomes" id="UP000198983">
    <property type="component" value="Chromosome I"/>
</dbReference>
<name>A0A1H1WDV3_9ACTN</name>
<keyword evidence="5 6" id="KW-0472">Membrane</keyword>
<evidence type="ECO:0000256" key="3">
    <source>
        <dbReference type="ARBA" id="ARBA00022692"/>
    </source>
</evidence>
<feature type="transmembrane region" description="Helical" evidence="6">
    <location>
        <begin position="213"/>
        <end position="239"/>
    </location>
</feature>
<feature type="transmembrane region" description="Helical" evidence="6">
    <location>
        <begin position="89"/>
        <end position="109"/>
    </location>
</feature>
<sequence length="249" mass="25026">MRSVGLGPATLVLLPVLAGLAALLSRLGGLGHQRALPLAVGRAVLQLAAVGLVVGFALSSYAGTLAFLVLMAGVATFTSGRRLRGLPGAWARAGAAIVVPATPVLVLLLLTRSVPANPATLLPLGGILVGGAMSATTLAGRRVLAELRGRWGEVEAAMVVGLTPRQAYREIAGRAGADALLPALDQTRTVGLVTLPGTFVGMVLGGAPPLRAAAFQLVVLVCLLAVEAAAIVLVTELVAAAAPFPRPSL</sequence>
<protein>
    <submittedName>
        <fullName evidence="7">Putative ABC transport system permease protein</fullName>
    </submittedName>
</protein>
<accession>A0A1H1WDV3</accession>
<dbReference type="GO" id="GO:0005886">
    <property type="term" value="C:plasma membrane"/>
    <property type="evidence" value="ECO:0007669"/>
    <property type="project" value="TreeGrafter"/>
</dbReference>
<dbReference type="AlphaFoldDB" id="A0A1H1WDV3"/>
<evidence type="ECO:0000313" key="8">
    <source>
        <dbReference type="Proteomes" id="UP000198983"/>
    </source>
</evidence>
<keyword evidence="4 6" id="KW-1133">Transmembrane helix</keyword>
<evidence type="ECO:0000256" key="2">
    <source>
        <dbReference type="ARBA" id="ARBA00005268"/>
    </source>
</evidence>
<reference evidence="7 8" key="1">
    <citation type="submission" date="2016-10" db="EMBL/GenBank/DDBJ databases">
        <authorList>
            <person name="de Groot N.N."/>
        </authorList>
    </citation>
    <scope>NUCLEOTIDE SEQUENCE [LARGE SCALE GENOMIC DNA]</scope>
    <source>
        <strain evidence="7 8">DSM 22024</strain>
    </source>
</reference>
<evidence type="ECO:0000256" key="5">
    <source>
        <dbReference type="ARBA" id="ARBA00023136"/>
    </source>
</evidence>
<evidence type="ECO:0000256" key="4">
    <source>
        <dbReference type="ARBA" id="ARBA00022989"/>
    </source>
</evidence>
<dbReference type="PANTHER" id="PTHR30028">
    <property type="entry name" value="UPF0014 INNER MEMBRANE PROTEIN YBBM-RELATED"/>
    <property type="match status" value="1"/>
</dbReference>
<dbReference type="InterPro" id="IPR005226">
    <property type="entry name" value="UPF0014_fam"/>
</dbReference>
<dbReference type="Pfam" id="PF03649">
    <property type="entry name" value="UPF0014"/>
    <property type="match status" value="1"/>
</dbReference>
<feature type="transmembrane region" description="Helical" evidence="6">
    <location>
        <begin position="121"/>
        <end position="140"/>
    </location>
</feature>
<dbReference type="EMBL" id="LT629732">
    <property type="protein sequence ID" value="SDS94309.1"/>
    <property type="molecule type" value="Genomic_DNA"/>
</dbReference>
<dbReference type="RefSeq" id="WP_092655544.1">
    <property type="nucleotide sequence ID" value="NZ_LT629732.1"/>
</dbReference>
<proteinExistence type="inferred from homology"/>
<organism evidence="7 8">
    <name type="scientific">Actinopolymorpha singaporensis</name>
    <dbReference type="NCBI Taxonomy" id="117157"/>
    <lineage>
        <taxon>Bacteria</taxon>
        <taxon>Bacillati</taxon>
        <taxon>Actinomycetota</taxon>
        <taxon>Actinomycetes</taxon>
        <taxon>Propionibacteriales</taxon>
        <taxon>Actinopolymorphaceae</taxon>
        <taxon>Actinopolymorpha</taxon>
    </lineage>
</organism>
<evidence type="ECO:0000313" key="7">
    <source>
        <dbReference type="EMBL" id="SDS94309.1"/>
    </source>
</evidence>
<dbReference type="OrthoDB" id="3212530at2"/>
<feature type="transmembrane region" description="Helical" evidence="6">
    <location>
        <begin position="189"/>
        <end position="207"/>
    </location>
</feature>
<evidence type="ECO:0000256" key="6">
    <source>
        <dbReference type="SAM" id="Phobius"/>
    </source>
</evidence>
<dbReference type="PANTHER" id="PTHR30028:SF0">
    <property type="entry name" value="PROTEIN ALUMINUM SENSITIVE 3"/>
    <property type="match status" value="1"/>
</dbReference>